<keyword evidence="4" id="KW-0812">Transmembrane</keyword>
<dbReference type="AlphaFoldDB" id="A0A023BYC4"/>
<evidence type="ECO:0000256" key="1">
    <source>
        <dbReference type="ARBA" id="ARBA00023015"/>
    </source>
</evidence>
<dbReference type="InterPro" id="IPR018060">
    <property type="entry name" value="HTH_AraC"/>
</dbReference>
<protein>
    <recommendedName>
        <fullName evidence="5">HTH araC/xylS-type domain-containing protein</fullName>
    </recommendedName>
</protein>
<evidence type="ECO:0000259" key="5">
    <source>
        <dbReference type="PROSITE" id="PS01124"/>
    </source>
</evidence>
<dbReference type="Pfam" id="PF12833">
    <property type="entry name" value="HTH_18"/>
    <property type="match status" value="1"/>
</dbReference>
<reference evidence="6 7" key="1">
    <citation type="submission" date="2014-04" db="EMBL/GenBank/DDBJ databases">
        <title>Aquimarina sp. 22II-S11-z7 Genome Sequencing.</title>
        <authorList>
            <person name="Lai Q."/>
        </authorList>
    </citation>
    <scope>NUCLEOTIDE SEQUENCE [LARGE SCALE GENOMIC DNA]</scope>
    <source>
        <strain evidence="6 7">22II-S11-z7</strain>
    </source>
</reference>
<dbReference type="InterPro" id="IPR009057">
    <property type="entry name" value="Homeodomain-like_sf"/>
</dbReference>
<evidence type="ECO:0000313" key="6">
    <source>
        <dbReference type="EMBL" id="EZH74643.1"/>
    </source>
</evidence>
<name>A0A023BYC4_9FLAO</name>
<organism evidence="6 7">
    <name type="scientific">Aquimarina atlantica</name>
    <dbReference type="NCBI Taxonomy" id="1317122"/>
    <lineage>
        <taxon>Bacteria</taxon>
        <taxon>Pseudomonadati</taxon>
        <taxon>Bacteroidota</taxon>
        <taxon>Flavobacteriia</taxon>
        <taxon>Flavobacteriales</taxon>
        <taxon>Flavobacteriaceae</taxon>
        <taxon>Aquimarina</taxon>
    </lineage>
</organism>
<dbReference type="eggNOG" id="COG4977">
    <property type="taxonomic scope" value="Bacteria"/>
</dbReference>
<proteinExistence type="predicted"/>
<dbReference type="OrthoDB" id="5492415at2"/>
<feature type="transmembrane region" description="Helical" evidence="4">
    <location>
        <begin position="215"/>
        <end position="233"/>
    </location>
</feature>
<evidence type="ECO:0000256" key="3">
    <source>
        <dbReference type="ARBA" id="ARBA00023163"/>
    </source>
</evidence>
<dbReference type="SUPFAM" id="SSF46689">
    <property type="entry name" value="Homeodomain-like"/>
    <property type="match status" value="1"/>
</dbReference>
<dbReference type="RefSeq" id="WP_034241232.1">
    <property type="nucleotide sequence ID" value="NZ_AQRA01000003.1"/>
</dbReference>
<gene>
    <name evidence="6" type="ORF">ATO12_12820</name>
</gene>
<keyword evidence="4" id="KW-1133">Transmembrane helix</keyword>
<feature type="domain" description="HTH araC/xylS-type" evidence="5">
    <location>
        <begin position="267"/>
        <end position="369"/>
    </location>
</feature>
<keyword evidence="4" id="KW-0472">Membrane</keyword>
<feature type="transmembrane region" description="Helical" evidence="4">
    <location>
        <begin position="102"/>
        <end position="121"/>
    </location>
</feature>
<feature type="transmembrane region" description="Helical" evidence="4">
    <location>
        <begin position="185"/>
        <end position="203"/>
    </location>
</feature>
<dbReference type="SMART" id="SM00342">
    <property type="entry name" value="HTH_ARAC"/>
    <property type="match status" value="1"/>
</dbReference>
<dbReference type="PANTHER" id="PTHR43280:SF29">
    <property type="entry name" value="ARAC-FAMILY TRANSCRIPTIONAL REGULATOR"/>
    <property type="match status" value="1"/>
</dbReference>
<evidence type="ECO:0000256" key="4">
    <source>
        <dbReference type="SAM" id="Phobius"/>
    </source>
</evidence>
<keyword evidence="3" id="KW-0804">Transcription</keyword>
<feature type="transmembrane region" description="Helical" evidence="4">
    <location>
        <begin position="12"/>
        <end position="32"/>
    </location>
</feature>
<accession>A0A023BYC4</accession>
<dbReference type="Proteomes" id="UP000023541">
    <property type="component" value="Unassembled WGS sequence"/>
</dbReference>
<keyword evidence="1" id="KW-0805">Transcription regulation</keyword>
<sequence>MEQNPIPSFDTWTSIFLIVSSLGFFLSIILSIRKTGRINNLPVILLILGFSFILLQYVFFWTNYGSVYPYFYFFDSSWYLAFGPLLYIYITRFYSKNFKIRWYHFAPAILSFIINGYYLIASEGFQNLKEHEDDFLFYLFWSIRSPWLVALSLIIYIIIIKDFITFHKSDKNSQYEVIRKKWSTFLINLFLVFIIAYMSYYVLVKFSFFNIHWDYAISFSMSIAIYGIGYMVYKEPSIFNGELLSNLFLKEENHQELTESTKDEFYDMLLSYIKTNKPYLNNDLRLVQLADNIGFSSHILSKLINEKSKKNFNQFINEYRLEEAKKLLLENSEASIKTIYFDVGFNNKATFNTAFKNKFNCTPSEYKRKKLEVQNN</sequence>
<feature type="transmembrane region" description="Helical" evidence="4">
    <location>
        <begin position="44"/>
        <end position="64"/>
    </location>
</feature>
<dbReference type="GO" id="GO:0003700">
    <property type="term" value="F:DNA-binding transcription factor activity"/>
    <property type="evidence" value="ECO:0007669"/>
    <property type="project" value="InterPro"/>
</dbReference>
<keyword evidence="7" id="KW-1185">Reference proteome</keyword>
<evidence type="ECO:0000313" key="7">
    <source>
        <dbReference type="Proteomes" id="UP000023541"/>
    </source>
</evidence>
<dbReference type="STRING" id="1317122.ATO12_12820"/>
<dbReference type="Gene3D" id="1.10.10.60">
    <property type="entry name" value="Homeodomain-like"/>
    <property type="match status" value="2"/>
</dbReference>
<feature type="transmembrane region" description="Helical" evidence="4">
    <location>
        <begin position="141"/>
        <end position="164"/>
    </location>
</feature>
<evidence type="ECO:0000256" key="2">
    <source>
        <dbReference type="ARBA" id="ARBA00023125"/>
    </source>
</evidence>
<feature type="transmembrane region" description="Helical" evidence="4">
    <location>
        <begin position="70"/>
        <end position="90"/>
    </location>
</feature>
<comment type="caution">
    <text evidence="6">The sequence shown here is derived from an EMBL/GenBank/DDBJ whole genome shotgun (WGS) entry which is preliminary data.</text>
</comment>
<keyword evidence="2" id="KW-0238">DNA-binding</keyword>
<dbReference type="GO" id="GO:0043565">
    <property type="term" value="F:sequence-specific DNA binding"/>
    <property type="evidence" value="ECO:0007669"/>
    <property type="project" value="InterPro"/>
</dbReference>
<dbReference type="EMBL" id="AQRA01000003">
    <property type="protein sequence ID" value="EZH74643.1"/>
    <property type="molecule type" value="Genomic_DNA"/>
</dbReference>
<dbReference type="PROSITE" id="PS01124">
    <property type="entry name" value="HTH_ARAC_FAMILY_2"/>
    <property type="match status" value="1"/>
</dbReference>
<dbReference type="PANTHER" id="PTHR43280">
    <property type="entry name" value="ARAC-FAMILY TRANSCRIPTIONAL REGULATOR"/>
    <property type="match status" value="1"/>
</dbReference>